<dbReference type="Proteomes" id="UP000078228">
    <property type="component" value="Unassembled WGS sequence"/>
</dbReference>
<evidence type="ECO:0000313" key="2">
    <source>
        <dbReference type="EMBL" id="OAV01287.1"/>
    </source>
</evidence>
<protein>
    <submittedName>
        <fullName evidence="1">Uncharacterized protein</fullName>
    </submittedName>
</protein>
<sequence length="77" mass="8759">MRYQSNRPKRQFLAGVACPACKKMDVIVQIQVFEPDYDEYIECIECGHNERRPTPDETAIIQAQNAKADGVGVVKFK</sequence>
<evidence type="ECO:0000313" key="3">
    <source>
        <dbReference type="Proteomes" id="UP000078228"/>
    </source>
</evidence>
<name>A0A198UYB3_MORCA</name>
<proteinExistence type="predicted"/>
<keyword evidence="3" id="KW-1185">Reference proteome</keyword>
<dbReference type="AlphaFoldDB" id="A0A198UYB3"/>
<dbReference type="OrthoDB" id="5881059at2"/>
<comment type="caution">
    <text evidence="1">The sequence shown here is derived from an EMBL/GenBank/DDBJ whole genome shotgun (WGS) entry which is preliminary data.</text>
</comment>
<dbReference type="PATRIC" id="fig|480.236.peg.1858"/>
<dbReference type="EMBL" id="LXHC01000005">
    <property type="protein sequence ID" value="OAU97705.1"/>
    <property type="molecule type" value="Genomic_DNA"/>
</dbReference>
<evidence type="ECO:0000313" key="1">
    <source>
        <dbReference type="EMBL" id="OAU97705.1"/>
    </source>
</evidence>
<dbReference type="Pfam" id="PF09526">
    <property type="entry name" value="DUF2387"/>
    <property type="match status" value="1"/>
</dbReference>
<dbReference type="Proteomes" id="UP000078446">
    <property type="component" value="Unassembled WGS sequence"/>
</dbReference>
<organism evidence="1 3">
    <name type="scientific">Moraxella catarrhalis</name>
    <name type="common">Branhamella catarrhalis</name>
    <dbReference type="NCBI Taxonomy" id="480"/>
    <lineage>
        <taxon>Bacteria</taxon>
        <taxon>Pseudomonadati</taxon>
        <taxon>Pseudomonadota</taxon>
        <taxon>Gammaproteobacteria</taxon>
        <taxon>Moraxellales</taxon>
        <taxon>Moraxellaceae</taxon>
        <taxon>Moraxella</taxon>
    </lineage>
</organism>
<dbReference type="RefSeq" id="WP_064610856.1">
    <property type="nucleotide sequence ID" value="NZ_LXHB01000058.1"/>
</dbReference>
<dbReference type="InterPro" id="IPR012658">
    <property type="entry name" value="YheV"/>
</dbReference>
<reference evidence="3 4" key="1">
    <citation type="journal article" date="2016" name="Genome Biol. Evol.">
        <title>Comparative Genomic Analyses of the Moraxella catarrhalis Serosensitive and Seroresistant Lineages Demonstrate Their Independent Evolution.</title>
        <authorList>
            <person name="Earl J.P."/>
            <person name="de Vries S.P."/>
            <person name="Ahmed A."/>
            <person name="Powell E."/>
            <person name="Schultz M.P."/>
            <person name="Hermans P.W."/>
            <person name="Hill D.J."/>
            <person name="Zhou Z."/>
            <person name="Constantinidou C.I."/>
            <person name="Hu F.Z."/>
            <person name="Bootsma H.J."/>
            <person name="Ehrlich G.D."/>
        </authorList>
    </citation>
    <scope>NUCLEOTIDE SEQUENCE [LARGE SCALE GENOMIC DNA]</scope>
    <source>
        <strain evidence="1 3">Z7542</strain>
        <strain evidence="2 4">Z7574</strain>
    </source>
</reference>
<evidence type="ECO:0000313" key="4">
    <source>
        <dbReference type="Proteomes" id="UP000078446"/>
    </source>
</evidence>
<accession>A0A198UYB3</accession>
<dbReference type="EMBL" id="LXHE01000006">
    <property type="protein sequence ID" value="OAV01287.1"/>
    <property type="molecule type" value="Genomic_DNA"/>
</dbReference>
<gene>
    <name evidence="2" type="ORF">AO382_0783</name>
    <name evidence="1" type="ORF">AO384_0391</name>
</gene>